<dbReference type="AlphaFoldDB" id="A0A8X6FGI8"/>
<sequence length="220" mass="24219">MELEGIRVAKNMMTTKENIVLPPPMETNNISFAPPNTLSWADRVENSTPSLSPGTSSCPDGGQIPSTPPIVEQKLYLTARFFIIKKNDDNFLKVSPFLIHKAITSAIGAVKTIRQMRSGDLFLEVTSSNQASALMNLKKMAHFDITVTLHTSLNFSRAMELKTSNIFVMALHPGWVKTDMGEQAPLTAEASVNGMLTVISKADESHRGCLFTNKGRKIPW</sequence>
<dbReference type="Proteomes" id="UP000887116">
    <property type="component" value="Unassembled WGS sequence"/>
</dbReference>
<gene>
    <name evidence="4" type="ORF">TNCT_256671</name>
</gene>
<comment type="caution">
    <text evidence="4">The sequence shown here is derived from an EMBL/GenBank/DDBJ whole genome shotgun (WGS) entry which is preliminary data.</text>
</comment>
<evidence type="ECO:0000256" key="1">
    <source>
        <dbReference type="ARBA" id="ARBA00022857"/>
    </source>
</evidence>
<evidence type="ECO:0000256" key="3">
    <source>
        <dbReference type="SAM" id="MobiDB-lite"/>
    </source>
</evidence>
<accession>A0A8X6FGI8</accession>
<reference evidence="4" key="1">
    <citation type="submission" date="2020-07" db="EMBL/GenBank/DDBJ databases">
        <title>Multicomponent nature underlies the extraordinary mechanical properties of spider dragline silk.</title>
        <authorList>
            <person name="Kono N."/>
            <person name="Nakamura H."/>
            <person name="Mori M."/>
            <person name="Yoshida Y."/>
            <person name="Ohtoshi R."/>
            <person name="Malay A.D."/>
            <person name="Moran D.A.P."/>
            <person name="Tomita M."/>
            <person name="Numata K."/>
            <person name="Arakawa K."/>
        </authorList>
    </citation>
    <scope>NUCLEOTIDE SEQUENCE</scope>
</reference>
<dbReference type="EMBL" id="BMAO01012251">
    <property type="protein sequence ID" value="GFQ79975.1"/>
    <property type="molecule type" value="Genomic_DNA"/>
</dbReference>
<evidence type="ECO:0008006" key="6">
    <source>
        <dbReference type="Google" id="ProtNLM"/>
    </source>
</evidence>
<proteinExistence type="predicted"/>
<name>A0A8X6FGI8_TRICU</name>
<keyword evidence="5" id="KW-1185">Reference proteome</keyword>
<keyword evidence="2" id="KW-0560">Oxidoreductase</keyword>
<organism evidence="4 5">
    <name type="scientific">Trichonephila clavata</name>
    <name type="common">Joro spider</name>
    <name type="synonym">Nephila clavata</name>
    <dbReference type="NCBI Taxonomy" id="2740835"/>
    <lineage>
        <taxon>Eukaryota</taxon>
        <taxon>Metazoa</taxon>
        <taxon>Ecdysozoa</taxon>
        <taxon>Arthropoda</taxon>
        <taxon>Chelicerata</taxon>
        <taxon>Arachnida</taxon>
        <taxon>Araneae</taxon>
        <taxon>Araneomorphae</taxon>
        <taxon>Entelegynae</taxon>
        <taxon>Araneoidea</taxon>
        <taxon>Nephilidae</taxon>
        <taxon>Trichonephila</taxon>
    </lineage>
</organism>
<dbReference type="GO" id="GO:0016491">
    <property type="term" value="F:oxidoreductase activity"/>
    <property type="evidence" value="ECO:0007669"/>
    <property type="project" value="UniProtKB-KW"/>
</dbReference>
<dbReference type="Gene3D" id="3.40.50.720">
    <property type="entry name" value="NAD(P)-binding Rossmann-like Domain"/>
    <property type="match status" value="1"/>
</dbReference>
<dbReference type="OrthoDB" id="6485787at2759"/>
<dbReference type="SUPFAM" id="SSF51735">
    <property type="entry name" value="NAD(P)-binding Rossmann-fold domains"/>
    <property type="match status" value="1"/>
</dbReference>
<keyword evidence="1" id="KW-0521">NADP</keyword>
<protein>
    <recommendedName>
        <fullName evidence="6">C-factor</fullName>
    </recommendedName>
</protein>
<feature type="region of interest" description="Disordered" evidence="3">
    <location>
        <begin position="42"/>
        <end position="64"/>
    </location>
</feature>
<dbReference type="InterPro" id="IPR036291">
    <property type="entry name" value="NAD(P)-bd_dom_sf"/>
</dbReference>
<dbReference type="GO" id="GO:0005737">
    <property type="term" value="C:cytoplasm"/>
    <property type="evidence" value="ECO:0007669"/>
    <property type="project" value="TreeGrafter"/>
</dbReference>
<evidence type="ECO:0000313" key="5">
    <source>
        <dbReference type="Proteomes" id="UP000887116"/>
    </source>
</evidence>
<feature type="compositionally biased region" description="Polar residues" evidence="3">
    <location>
        <begin position="46"/>
        <end position="58"/>
    </location>
</feature>
<evidence type="ECO:0000256" key="2">
    <source>
        <dbReference type="ARBA" id="ARBA00023002"/>
    </source>
</evidence>
<dbReference type="PANTHER" id="PTHR43544">
    <property type="entry name" value="SHORT-CHAIN DEHYDROGENASE/REDUCTASE"/>
    <property type="match status" value="1"/>
</dbReference>
<dbReference type="PANTHER" id="PTHR43544:SF7">
    <property type="entry name" value="NADB-LER2"/>
    <property type="match status" value="1"/>
</dbReference>
<dbReference type="InterPro" id="IPR051468">
    <property type="entry name" value="Fungal_SecMetab_SDRs"/>
</dbReference>
<evidence type="ECO:0000313" key="4">
    <source>
        <dbReference type="EMBL" id="GFQ79975.1"/>
    </source>
</evidence>